<evidence type="ECO:0008006" key="5">
    <source>
        <dbReference type="Google" id="ProtNLM"/>
    </source>
</evidence>
<organism evidence="3 4">
    <name type="scientific">Roseiarcus fermentans</name>
    <dbReference type="NCBI Taxonomy" id="1473586"/>
    <lineage>
        <taxon>Bacteria</taxon>
        <taxon>Pseudomonadati</taxon>
        <taxon>Pseudomonadota</taxon>
        <taxon>Alphaproteobacteria</taxon>
        <taxon>Hyphomicrobiales</taxon>
        <taxon>Roseiarcaceae</taxon>
        <taxon>Roseiarcus</taxon>
    </lineage>
</organism>
<keyword evidence="4" id="KW-1185">Reference proteome</keyword>
<dbReference type="AlphaFoldDB" id="A0A366FBE0"/>
<dbReference type="Proteomes" id="UP000253529">
    <property type="component" value="Unassembled WGS sequence"/>
</dbReference>
<accession>A0A366FBE0</accession>
<name>A0A366FBE0_9HYPH</name>
<feature type="chain" id="PRO_5016794576" description="Transporter" evidence="2">
    <location>
        <begin position="33"/>
        <end position="303"/>
    </location>
</feature>
<comment type="caution">
    <text evidence="3">The sequence shown here is derived from an EMBL/GenBank/DDBJ whole genome shotgun (WGS) entry which is preliminary data.</text>
</comment>
<feature type="signal peptide" evidence="2">
    <location>
        <begin position="1"/>
        <end position="32"/>
    </location>
</feature>
<evidence type="ECO:0000313" key="4">
    <source>
        <dbReference type="Proteomes" id="UP000253529"/>
    </source>
</evidence>
<sequence length="303" mass="32774">MDRLSRGIMDTRFASWCFACIFSVLASYRAQAQVALEVGTDIGLWRVTVAAEKTTFLGQYGTYVEPAVARAWNVFWRGPPSHGGGVPPSGGGSSGGSGGGSAGRPSKPRPDFWHILLPSGKLPRDLQLGFTGVPGGYASLMYEPDVLRLWAGLKPRISVEIMYDMNAVNGNAPTGFGILTDPTRGYASASITAFGPDIALPVWGWETGSGSYALYAGHGWMKDWTYTYGAVQSVFLQLSTKTYVHRTIQTYSLTGEWRPPRGTSSLLDIPNIARFSGVDFLLQGYGTEHMWTIGATAAAIWRL</sequence>
<gene>
    <name evidence="3" type="ORF">DFR50_11534</name>
</gene>
<protein>
    <recommendedName>
        <fullName evidence="5">Transporter</fullName>
    </recommendedName>
</protein>
<feature type="compositionally biased region" description="Gly residues" evidence="1">
    <location>
        <begin position="83"/>
        <end position="102"/>
    </location>
</feature>
<keyword evidence="2" id="KW-0732">Signal</keyword>
<feature type="region of interest" description="Disordered" evidence="1">
    <location>
        <begin position="83"/>
        <end position="106"/>
    </location>
</feature>
<evidence type="ECO:0000256" key="2">
    <source>
        <dbReference type="SAM" id="SignalP"/>
    </source>
</evidence>
<reference evidence="3 4" key="1">
    <citation type="submission" date="2018-06" db="EMBL/GenBank/DDBJ databases">
        <title>Genomic Encyclopedia of Type Strains, Phase IV (KMG-IV): sequencing the most valuable type-strain genomes for metagenomic binning, comparative biology and taxonomic classification.</title>
        <authorList>
            <person name="Goeker M."/>
        </authorList>
    </citation>
    <scope>NUCLEOTIDE SEQUENCE [LARGE SCALE GENOMIC DNA]</scope>
    <source>
        <strain evidence="3 4">DSM 24875</strain>
    </source>
</reference>
<evidence type="ECO:0000256" key="1">
    <source>
        <dbReference type="SAM" id="MobiDB-lite"/>
    </source>
</evidence>
<dbReference type="EMBL" id="QNRK01000015">
    <property type="protein sequence ID" value="RBP11927.1"/>
    <property type="molecule type" value="Genomic_DNA"/>
</dbReference>
<evidence type="ECO:0000313" key="3">
    <source>
        <dbReference type="EMBL" id="RBP11927.1"/>
    </source>
</evidence>
<proteinExistence type="predicted"/>